<dbReference type="Gramene" id="C.cajan_20910.t">
    <property type="protein sequence ID" value="C.cajan_20910.t"/>
    <property type="gene ID" value="C.cajan_20910"/>
</dbReference>
<keyword evidence="1" id="KW-0862">Zinc</keyword>
<dbReference type="PROSITE" id="PS00028">
    <property type="entry name" value="ZINC_FINGER_C2H2_1"/>
    <property type="match status" value="1"/>
</dbReference>
<gene>
    <name evidence="4" type="ORF">KK1_021537</name>
</gene>
<name>A0A151TLI7_CAJCA</name>
<accession>A0A151TLI7</accession>
<organism evidence="4 5">
    <name type="scientific">Cajanus cajan</name>
    <name type="common">Pigeon pea</name>
    <name type="synonym">Cajanus indicus</name>
    <dbReference type="NCBI Taxonomy" id="3821"/>
    <lineage>
        <taxon>Eukaryota</taxon>
        <taxon>Viridiplantae</taxon>
        <taxon>Streptophyta</taxon>
        <taxon>Embryophyta</taxon>
        <taxon>Tracheophyta</taxon>
        <taxon>Spermatophyta</taxon>
        <taxon>Magnoliopsida</taxon>
        <taxon>eudicotyledons</taxon>
        <taxon>Gunneridae</taxon>
        <taxon>Pentapetalae</taxon>
        <taxon>rosids</taxon>
        <taxon>fabids</taxon>
        <taxon>Fabales</taxon>
        <taxon>Fabaceae</taxon>
        <taxon>Papilionoideae</taxon>
        <taxon>50 kb inversion clade</taxon>
        <taxon>NPAAA clade</taxon>
        <taxon>indigoferoid/millettioid clade</taxon>
        <taxon>Phaseoleae</taxon>
        <taxon>Cajanus</taxon>
    </lineage>
</organism>
<feature type="domain" description="C2H2-type" evidence="3">
    <location>
        <begin position="38"/>
        <end position="65"/>
    </location>
</feature>
<keyword evidence="1" id="KW-0863">Zinc-finger</keyword>
<dbReference type="InterPro" id="IPR036236">
    <property type="entry name" value="Znf_C2H2_sf"/>
</dbReference>
<dbReference type="EMBL" id="CM003606">
    <property type="protein sequence ID" value="KYP67922.1"/>
    <property type="molecule type" value="Genomic_DNA"/>
</dbReference>
<dbReference type="GO" id="GO:0008270">
    <property type="term" value="F:zinc ion binding"/>
    <property type="evidence" value="ECO:0007669"/>
    <property type="project" value="UniProtKB-KW"/>
</dbReference>
<dbReference type="STRING" id="3821.A0A151TLI7"/>
<dbReference type="AlphaFoldDB" id="A0A151TLI7"/>
<dbReference type="PROSITE" id="PS50157">
    <property type="entry name" value="ZINC_FINGER_C2H2_2"/>
    <property type="match status" value="1"/>
</dbReference>
<dbReference type="Proteomes" id="UP000075243">
    <property type="component" value="Chromosome 4"/>
</dbReference>
<feature type="region of interest" description="Disordered" evidence="2">
    <location>
        <begin position="51"/>
        <end position="75"/>
    </location>
</feature>
<dbReference type="Gene3D" id="3.30.160.60">
    <property type="entry name" value="Classic Zinc Finger"/>
    <property type="match status" value="1"/>
</dbReference>
<protein>
    <recommendedName>
        <fullName evidence="3">C2H2-type domain-containing protein</fullName>
    </recommendedName>
</protein>
<evidence type="ECO:0000313" key="4">
    <source>
        <dbReference type="EMBL" id="KYP67922.1"/>
    </source>
</evidence>
<evidence type="ECO:0000256" key="2">
    <source>
        <dbReference type="SAM" id="MobiDB-lite"/>
    </source>
</evidence>
<dbReference type="SUPFAM" id="SSF57667">
    <property type="entry name" value="beta-beta-alpha zinc fingers"/>
    <property type="match status" value="1"/>
</dbReference>
<evidence type="ECO:0000313" key="5">
    <source>
        <dbReference type="Proteomes" id="UP000075243"/>
    </source>
</evidence>
<dbReference type="InterPro" id="IPR013087">
    <property type="entry name" value="Znf_C2H2_type"/>
</dbReference>
<evidence type="ECO:0000259" key="3">
    <source>
        <dbReference type="PROSITE" id="PS50157"/>
    </source>
</evidence>
<evidence type="ECO:0000256" key="1">
    <source>
        <dbReference type="PROSITE-ProRule" id="PRU00042"/>
    </source>
</evidence>
<dbReference type="Pfam" id="PF13912">
    <property type="entry name" value="zf-C2H2_6"/>
    <property type="match status" value="1"/>
</dbReference>
<reference evidence="4 5" key="1">
    <citation type="journal article" date="2012" name="Nat. Biotechnol.">
        <title>Draft genome sequence of pigeonpea (Cajanus cajan), an orphan legume crop of resource-poor farmers.</title>
        <authorList>
            <person name="Varshney R.K."/>
            <person name="Chen W."/>
            <person name="Li Y."/>
            <person name="Bharti A.K."/>
            <person name="Saxena R.K."/>
            <person name="Schlueter J.A."/>
            <person name="Donoghue M.T."/>
            <person name="Azam S."/>
            <person name="Fan G."/>
            <person name="Whaley A.M."/>
            <person name="Farmer A.D."/>
            <person name="Sheridan J."/>
            <person name="Iwata A."/>
            <person name="Tuteja R."/>
            <person name="Penmetsa R.V."/>
            <person name="Wu W."/>
            <person name="Upadhyaya H.D."/>
            <person name="Yang S.P."/>
            <person name="Shah T."/>
            <person name="Saxena K.B."/>
            <person name="Michael T."/>
            <person name="McCombie W.R."/>
            <person name="Yang B."/>
            <person name="Zhang G."/>
            <person name="Yang H."/>
            <person name="Wang J."/>
            <person name="Spillane C."/>
            <person name="Cook D.R."/>
            <person name="May G.D."/>
            <person name="Xu X."/>
            <person name="Jackson S.A."/>
        </authorList>
    </citation>
    <scope>NUCLEOTIDE SEQUENCE [LARGE SCALE GENOMIC DNA]</scope>
    <source>
        <strain evidence="5">cv. Asha</strain>
    </source>
</reference>
<keyword evidence="5" id="KW-1185">Reference proteome</keyword>
<keyword evidence="1" id="KW-0479">Metal-binding</keyword>
<sequence>MFSKDKWLESKETKKREMKKINKIETKDRKNGKDDLKFKCDRCEKKFQSHQALGEHKGIHKKNEQGSDFDGKDKRSDVVDQKVFECS</sequence>
<proteinExistence type="predicted"/>